<evidence type="ECO:0000313" key="1">
    <source>
        <dbReference type="EMBL" id="KAI5665782.1"/>
    </source>
</evidence>
<reference evidence="2" key="1">
    <citation type="journal article" date="2023" name="Nat. Plants">
        <title>Single-cell RNA sequencing provides a high-resolution roadmap for understanding the multicellular compartmentation of specialized metabolism.</title>
        <authorList>
            <person name="Sun S."/>
            <person name="Shen X."/>
            <person name="Li Y."/>
            <person name="Li Y."/>
            <person name="Wang S."/>
            <person name="Li R."/>
            <person name="Zhang H."/>
            <person name="Shen G."/>
            <person name="Guo B."/>
            <person name="Wei J."/>
            <person name="Xu J."/>
            <person name="St-Pierre B."/>
            <person name="Chen S."/>
            <person name="Sun C."/>
        </authorList>
    </citation>
    <scope>NUCLEOTIDE SEQUENCE [LARGE SCALE GENOMIC DNA]</scope>
</reference>
<name>A0ACC0AZ98_CATRO</name>
<dbReference type="Proteomes" id="UP001060085">
    <property type="component" value="Linkage Group LG04"/>
</dbReference>
<organism evidence="1 2">
    <name type="scientific">Catharanthus roseus</name>
    <name type="common">Madagascar periwinkle</name>
    <name type="synonym">Vinca rosea</name>
    <dbReference type="NCBI Taxonomy" id="4058"/>
    <lineage>
        <taxon>Eukaryota</taxon>
        <taxon>Viridiplantae</taxon>
        <taxon>Streptophyta</taxon>
        <taxon>Embryophyta</taxon>
        <taxon>Tracheophyta</taxon>
        <taxon>Spermatophyta</taxon>
        <taxon>Magnoliopsida</taxon>
        <taxon>eudicotyledons</taxon>
        <taxon>Gunneridae</taxon>
        <taxon>Pentapetalae</taxon>
        <taxon>asterids</taxon>
        <taxon>lamiids</taxon>
        <taxon>Gentianales</taxon>
        <taxon>Apocynaceae</taxon>
        <taxon>Rauvolfioideae</taxon>
        <taxon>Vinceae</taxon>
        <taxon>Catharanthinae</taxon>
        <taxon>Catharanthus</taxon>
    </lineage>
</organism>
<accession>A0ACC0AZ98</accession>
<keyword evidence="2" id="KW-1185">Reference proteome</keyword>
<sequence length="118" mass="13186">MLQRRESKVDSSPCFKSETLRNAVENISSKQSKAFSKEAILPPPVLLKDAAADKRFTKILTTKVSQQLKEVTEPISQRKEKKMAELIFIIVGTSVGCVVTEKCIFLWVITSKFPVTGL</sequence>
<proteinExistence type="predicted"/>
<evidence type="ECO:0000313" key="2">
    <source>
        <dbReference type="Proteomes" id="UP001060085"/>
    </source>
</evidence>
<gene>
    <name evidence="1" type="ORF">M9H77_15635</name>
</gene>
<protein>
    <submittedName>
        <fullName evidence="1">Uncharacterized protein</fullName>
    </submittedName>
</protein>
<comment type="caution">
    <text evidence="1">The sequence shown here is derived from an EMBL/GenBank/DDBJ whole genome shotgun (WGS) entry which is preliminary data.</text>
</comment>
<dbReference type="EMBL" id="CM044704">
    <property type="protein sequence ID" value="KAI5665782.1"/>
    <property type="molecule type" value="Genomic_DNA"/>
</dbReference>